<evidence type="ECO:0000313" key="2">
    <source>
        <dbReference type="Proteomes" id="UP001633002"/>
    </source>
</evidence>
<dbReference type="EMBL" id="JBJQOH010000007">
    <property type="protein sequence ID" value="KAL3678220.1"/>
    <property type="molecule type" value="Genomic_DNA"/>
</dbReference>
<dbReference type="AlphaFoldDB" id="A0ABD3GJN6"/>
<dbReference type="Proteomes" id="UP001633002">
    <property type="component" value="Unassembled WGS sequence"/>
</dbReference>
<accession>A0ABD3GJN6</accession>
<organism evidence="1 2">
    <name type="scientific">Riccia sorocarpa</name>
    <dbReference type="NCBI Taxonomy" id="122646"/>
    <lineage>
        <taxon>Eukaryota</taxon>
        <taxon>Viridiplantae</taxon>
        <taxon>Streptophyta</taxon>
        <taxon>Embryophyta</taxon>
        <taxon>Marchantiophyta</taxon>
        <taxon>Marchantiopsida</taxon>
        <taxon>Marchantiidae</taxon>
        <taxon>Marchantiales</taxon>
        <taxon>Ricciaceae</taxon>
        <taxon>Riccia</taxon>
    </lineage>
</organism>
<protein>
    <submittedName>
        <fullName evidence="1">Uncharacterized protein</fullName>
    </submittedName>
</protein>
<keyword evidence="2" id="KW-1185">Reference proteome</keyword>
<reference evidence="1 2" key="1">
    <citation type="submission" date="2024-09" db="EMBL/GenBank/DDBJ databases">
        <title>Chromosome-scale assembly of Riccia sorocarpa.</title>
        <authorList>
            <person name="Paukszto L."/>
        </authorList>
    </citation>
    <scope>NUCLEOTIDE SEQUENCE [LARGE SCALE GENOMIC DNA]</scope>
    <source>
        <strain evidence="1">LP-2024</strain>
        <tissue evidence="1">Aerial parts of the thallus</tissue>
    </source>
</reference>
<proteinExistence type="predicted"/>
<name>A0ABD3GJN6_9MARC</name>
<gene>
    <name evidence="1" type="ORF">R1sor_021176</name>
</gene>
<evidence type="ECO:0000313" key="1">
    <source>
        <dbReference type="EMBL" id="KAL3678220.1"/>
    </source>
</evidence>
<sequence length="105" mass="11871">MLVNFGDVSEKNILFPEEFSSLVPGVVKFDMQAFREVMNKAVYIPDDHEEYYFGDSTLPRKAAAEGSALFIRSEFYDMPSLEVIFGFDGELRGTMSSPKDEELSP</sequence>
<comment type="caution">
    <text evidence="1">The sequence shown here is derived from an EMBL/GenBank/DDBJ whole genome shotgun (WGS) entry which is preliminary data.</text>
</comment>